<name>A0A0D2M2C1_HYPSF</name>
<dbReference type="AlphaFoldDB" id="A0A0D2M2C1"/>
<evidence type="ECO:0000313" key="2">
    <source>
        <dbReference type="Proteomes" id="UP000054270"/>
    </source>
</evidence>
<gene>
    <name evidence="1" type="ORF">HYPSUDRAFT_1027488</name>
</gene>
<dbReference type="EMBL" id="KN817606">
    <property type="protein sequence ID" value="KJA17303.1"/>
    <property type="molecule type" value="Genomic_DNA"/>
</dbReference>
<sequence length="349" mass="38689">MRFRVQWAPPRRRFVHTMPRIQAFGSFAGTHAQDTRSSPISGSSPPCLSPLISPTIRRPSPAAATAWTGPWTELARHVARRALARARRKCASLWLQNKSWALSTQAAAVPIARSPLLGRCVSLIFCFHPLFSSAFMLSPSPTFIFLLSLSCVSPSWRVRRLLLSHPMPTENTPICTDLRFCSSLSLSSHITDHPAPIACRRRRHLDGSIHRTRETQRATCPRTRKCASLCLFKKTWALSTRAAAVPIVRPPLLGRRVSFIFCFRPLFSSILHFISIANFHFPFLSLSFVSPSWRVWLLQPAQTGPTELLRGTRGPPVCSAISVLILTGPACESGSSLHSPVPPHASHST</sequence>
<protein>
    <submittedName>
        <fullName evidence="1">Uncharacterized protein</fullName>
    </submittedName>
</protein>
<organism evidence="1 2">
    <name type="scientific">Hypholoma sublateritium (strain FD-334 SS-4)</name>
    <dbReference type="NCBI Taxonomy" id="945553"/>
    <lineage>
        <taxon>Eukaryota</taxon>
        <taxon>Fungi</taxon>
        <taxon>Dikarya</taxon>
        <taxon>Basidiomycota</taxon>
        <taxon>Agaricomycotina</taxon>
        <taxon>Agaricomycetes</taxon>
        <taxon>Agaricomycetidae</taxon>
        <taxon>Agaricales</taxon>
        <taxon>Agaricineae</taxon>
        <taxon>Strophariaceae</taxon>
        <taxon>Hypholoma</taxon>
    </lineage>
</organism>
<accession>A0A0D2M2C1</accession>
<keyword evidence="2" id="KW-1185">Reference proteome</keyword>
<proteinExistence type="predicted"/>
<reference evidence="2" key="1">
    <citation type="submission" date="2014-04" db="EMBL/GenBank/DDBJ databases">
        <title>Evolutionary Origins and Diversification of the Mycorrhizal Mutualists.</title>
        <authorList>
            <consortium name="DOE Joint Genome Institute"/>
            <consortium name="Mycorrhizal Genomics Consortium"/>
            <person name="Kohler A."/>
            <person name="Kuo A."/>
            <person name="Nagy L.G."/>
            <person name="Floudas D."/>
            <person name="Copeland A."/>
            <person name="Barry K.W."/>
            <person name="Cichocki N."/>
            <person name="Veneault-Fourrey C."/>
            <person name="LaButti K."/>
            <person name="Lindquist E.A."/>
            <person name="Lipzen A."/>
            <person name="Lundell T."/>
            <person name="Morin E."/>
            <person name="Murat C."/>
            <person name="Riley R."/>
            <person name="Ohm R."/>
            <person name="Sun H."/>
            <person name="Tunlid A."/>
            <person name="Henrissat B."/>
            <person name="Grigoriev I.V."/>
            <person name="Hibbett D.S."/>
            <person name="Martin F."/>
        </authorList>
    </citation>
    <scope>NUCLEOTIDE SEQUENCE [LARGE SCALE GENOMIC DNA]</scope>
    <source>
        <strain evidence="2">FD-334 SS-4</strain>
    </source>
</reference>
<dbReference type="Proteomes" id="UP000054270">
    <property type="component" value="Unassembled WGS sequence"/>
</dbReference>
<evidence type="ECO:0000313" key="1">
    <source>
        <dbReference type="EMBL" id="KJA17303.1"/>
    </source>
</evidence>